<keyword evidence="14" id="KW-1185">Reference proteome</keyword>
<dbReference type="InterPro" id="IPR036393">
    <property type="entry name" value="AceGlu_kinase-like_sf"/>
</dbReference>
<dbReference type="GO" id="GO:0006225">
    <property type="term" value="P:UDP biosynthetic process"/>
    <property type="evidence" value="ECO:0007669"/>
    <property type="project" value="TreeGrafter"/>
</dbReference>
<keyword evidence="6 11" id="KW-0547">Nucleotide-binding</keyword>
<keyword evidence="5 11" id="KW-0808">Transferase</keyword>
<dbReference type="CDD" id="cd04254">
    <property type="entry name" value="AAK_UMPK-PyrH-Ec"/>
    <property type="match status" value="1"/>
</dbReference>
<comment type="activity regulation">
    <text evidence="11">Inhibited by UTP.</text>
</comment>
<feature type="domain" description="Aspartate/glutamate/uridylate kinase" evidence="12">
    <location>
        <begin position="8"/>
        <end position="217"/>
    </location>
</feature>
<comment type="subunit">
    <text evidence="11">Homohexamer.</text>
</comment>
<comment type="similarity">
    <text evidence="3 11">Belongs to the UMP kinase family.</text>
</comment>
<evidence type="ECO:0000256" key="3">
    <source>
        <dbReference type="ARBA" id="ARBA00007614"/>
    </source>
</evidence>
<dbReference type="AlphaFoldDB" id="A0AAE3P0V0"/>
<evidence type="ECO:0000256" key="9">
    <source>
        <dbReference type="ARBA" id="ARBA00022975"/>
    </source>
</evidence>
<evidence type="ECO:0000256" key="6">
    <source>
        <dbReference type="ARBA" id="ARBA00022741"/>
    </source>
</evidence>
<dbReference type="InterPro" id="IPR015963">
    <property type="entry name" value="Uridylate_kinase_bac"/>
</dbReference>
<sequence>MNNNLKYKRILLKLSGESLAGENEFGINPTILSFFANEIKKVHQLGVQIGIVIGGGNIYRGLNAEGQGIDRVTGDQMGMLATMINSLALQNTLENHGMYTRLMTAINMSAIAEPYIRRRAIRHLEKGRIVIFGAGTGHPYFSTDTAASLRAVEIQADAILKGTRVDGVYDSDPEKNPQANMFDEITYIDVLQKDLRVMDLTAISLCKENNLPIIVFNMDKPDNLLKVVTGKNIGTSVKNSTEIKK</sequence>
<comment type="pathway">
    <text evidence="2 11">Pyrimidine metabolism; CTP biosynthesis via de novo pathway; UDP from UMP (UMPK route): step 1/1.</text>
</comment>
<feature type="binding site" evidence="11">
    <location>
        <position position="56"/>
    </location>
    <ligand>
        <name>ATP</name>
        <dbReference type="ChEBI" id="CHEBI:30616"/>
    </ligand>
</feature>
<protein>
    <recommendedName>
        <fullName evidence="11">Uridylate kinase</fullName>
        <shortName evidence="11">UK</shortName>
        <ecNumber evidence="11">2.7.4.22</ecNumber>
    </recommendedName>
    <alternativeName>
        <fullName evidence="11">Uridine monophosphate kinase</fullName>
        <shortName evidence="11">UMP kinase</shortName>
        <shortName evidence="11">UMPK</shortName>
    </alternativeName>
</protein>
<feature type="binding site" evidence="11">
    <location>
        <begin position="136"/>
        <end position="143"/>
    </location>
    <ligand>
        <name>UMP</name>
        <dbReference type="ChEBI" id="CHEBI:57865"/>
    </ligand>
</feature>
<evidence type="ECO:0000256" key="1">
    <source>
        <dbReference type="ARBA" id="ARBA00004496"/>
    </source>
</evidence>
<organism evidence="13 14">
    <name type="scientific">Stygiobacter electus</name>
    <dbReference type="NCBI Taxonomy" id="3032292"/>
    <lineage>
        <taxon>Bacteria</taxon>
        <taxon>Pseudomonadati</taxon>
        <taxon>Ignavibacteriota</taxon>
        <taxon>Ignavibacteria</taxon>
        <taxon>Ignavibacteriales</taxon>
        <taxon>Melioribacteraceae</taxon>
        <taxon>Stygiobacter</taxon>
    </lineage>
</organism>
<comment type="function">
    <text evidence="11">Catalyzes the reversible phosphorylation of UMP to UDP.</text>
</comment>
<keyword evidence="8 11" id="KW-0067">ATP-binding</keyword>
<dbReference type="SUPFAM" id="SSF53633">
    <property type="entry name" value="Carbamate kinase-like"/>
    <property type="match status" value="1"/>
</dbReference>
<dbReference type="GO" id="GO:0005524">
    <property type="term" value="F:ATP binding"/>
    <property type="evidence" value="ECO:0007669"/>
    <property type="project" value="UniProtKB-KW"/>
</dbReference>
<dbReference type="GO" id="GO:0033862">
    <property type="term" value="F:UMP kinase activity"/>
    <property type="evidence" value="ECO:0007669"/>
    <property type="project" value="UniProtKB-EC"/>
</dbReference>
<comment type="catalytic activity">
    <reaction evidence="10 11">
        <text>UMP + ATP = UDP + ADP</text>
        <dbReference type="Rhea" id="RHEA:24400"/>
        <dbReference type="ChEBI" id="CHEBI:30616"/>
        <dbReference type="ChEBI" id="CHEBI:57865"/>
        <dbReference type="ChEBI" id="CHEBI:58223"/>
        <dbReference type="ChEBI" id="CHEBI:456216"/>
        <dbReference type="EC" id="2.7.4.22"/>
    </reaction>
</comment>
<dbReference type="Pfam" id="PF00696">
    <property type="entry name" value="AA_kinase"/>
    <property type="match status" value="1"/>
</dbReference>
<evidence type="ECO:0000256" key="11">
    <source>
        <dbReference type="HAMAP-Rule" id="MF_01220"/>
    </source>
</evidence>
<feature type="binding site" evidence="11">
    <location>
        <position position="169"/>
    </location>
    <ligand>
        <name>ATP</name>
        <dbReference type="ChEBI" id="CHEBI:30616"/>
    </ligand>
</feature>
<dbReference type="GO" id="GO:0044210">
    <property type="term" value="P:'de novo' CTP biosynthetic process"/>
    <property type="evidence" value="ECO:0007669"/>
    <property type="project" value="UniProtKB-UniRule"/>
</dbReference>
<dbReference type="Proteomes" id="UP001221302">
    <property type="component" value="Unassembled WGS sequence"/>
</dbReference>
<comment type="caution">
    <text evidence="13">The sequence shown here is derived from an EMBL/GenBank/DDBJ whole genome shotgun (WGS) entry which is preliminary data.</text>
</comment>
<name>A0AAE3P0V0_9BACT</name>
<dbReference type="PANTHER" id="PTHR42833:SF4">
    <property type="entry name" value="URIDYLATE KINASE PUMPKIN, CHLOROPLASTIC"/>
    <property type="match status" value="1"/>
</dbReference>
<evidence type="ECO:0000256" key="10">
    <source>
        <dbReference type="ARBA" id="ARBA00047767"/>
    </source>
</evidence>
<evidence type="ECO:0000256" key="5">
    <source>
        <dbReference type="ARBA" id="ARBA00022679"/>
    </source>
</evidence>
<dbReference type="PIRSF" id="PIRSF005650">
    <property type="entry name" value="Uridylate_kin"/>
    <property type="match status" value="1"/>
</dbReference>
<feature type="binding site" evidence="11">
    <location>
        <position position="172"/>
    </location>
    <ligand>
        <name>ATP</name>
        <dbReference type="ChEBI" id="CHEBI:30616"/>
    </ligand>
</feature>
<evidence type="ECO:0000256" key="2">
    <source>
        <dbReference type="ARBA" id="ARBA00004791"/>
    </source>
</evidence>
<dbReference type="EC" id="2.7.4.22" evidence="11"/>
<gene>
    <name evidence="11 13" type="primary">pyrH</name>
    <name evidence="13" type="ORF">P0M35_09205</name>
</gene>
<evidence type="ECO:0000256" key="4">
    <source>
        <dbReference type="ARBA" id="ARBA00022490"/>
    </source>
</evidence>
<evidence type="ECO:0000313" key="14">
    <source>
        <dbReference type="Proteomes" id="UP001221302"/>
    </source>
</evidence>
<evidence type="ECO:0000256" key="7">
    <source>
        <dbReference type="ARBA" id="ARBA00022777"/>
    </source>
</evidence>
<keyword evidence="4 11" id="KW-0963">Cytoplasm</keyword>
<dbReference type="PANTHER" id="PTHR42833">
    <property type="entry name" value="URIDYLATE KINASE"/>
    <property type="match status" value="1"/>
</dbReference>
<feature type="binding site" evidence="11">
    <location>
        <begin position="13"/>
        <end position="16"/>
    </location>
    <ligand>
        <name>ATP</name>
        <dbReference type="ChEBI" id="CHEBI:30616"/>
    </ligand>
</feature>
<comment type="caution">
    <text evidence="11">Lacks conserved residue(s) required for the propagation of feature annotation.</text>
</comment>
<feature type="binding site" evidence="11">
    <location>
        <position position="60"/>
    </location>
    <ligand>
        <name>ATP</name>
        <dbReference type="ChEBI" id="CHEBI:30616"/>
    </ligand>
</feature>
<dbReference type="NCBIfam" id="TIGR02075">
    <property type="entry name" value="pyrH_bact"/>
    <property type="match status" value="1"/>
</dbReference>
<evidence type="ECO:0000313" key="13">
    <source>
        <dbReference type="EMBL" id="MDF1612327.1"/>
    </source>
</evidence>
<dbReference type="RefSeq" id="WP_321536098.1">
    <property type="nucleotide sequence ID" value="NZ_JARGDL010000012.1"/>
</dbReference>
<reference evidence="13" key="1">
    <citation type="submission" date="2023-03" db="EMBL/GenBank/DDBJ databases">
        <title>Stygiobacter electus gen. nov., sp. nov., facultatively anaerobic thermotolerant bacterium of the class Ignavibacteria from a well of Yessentuki mineral water deposit.</title>
        <authorList>
            <person name="Podosokorskaya O.A."/>
            <person name="Elcheninov A.G."/>
            <person name="Petrova N.F."/>
            <person name="Zavarzina D.G."/>
            <person name="Kublanov I.V."/>
            <person name="Merkel A.Y."/>
        </authorList>
    </citation>
    <scope>NUCLEOTIDE SEQUENCE</scope>
    <source>
        <strain evidence="13">09-Me</strain>
    </source>
</reference>
<dbReference type="InterPro" id="IPR011817">
    <property type="entry name" value="Uridylate_kinase"/>
</dbReference>
<feature type="binding site" evidence="11">
    <location>
        <position position="75"/>
    </location>
    <ligand>
        <name>UMP</name>
        <dbReference type="ChEBI" id="CHEBI:57865"/>
    </ligand>
</feature>
<dbReference type="EMBL" id="JARGDL010000012">
    <property type="protein sequence ID" value="MDF1612327.1"/>
    <property type="molecule type" value="Genomic_DNA"/>
</dbReference>
<dbReference type="HAMAP" id="MF_01220_B">
    <property type="entry name" value="PyrH_B"/>
    <property type="match status" value="1"/>
</dbReference>
<keyword evidence="9 11" id="KW-0665">Pyrimidine biosynthesis</keyword>
<feature type="binding site" evidence="11">
    <location>
        <position position="163"/>
    </location>
    <ligand>
        <name>ATP</name>
        <dbReference type="ChEBI" id="CHEBI:30616"/>
    </ligand>
</feature>
<accession>A0AAE3P0V0</accession>
<proteinExistence type="inferred from homology"/>
<keyword evidence="7 11" id="KW-0418">Kinase</keyword>
<dbReference type="InterPro" id="IPR001048">
    <property type="entry name" value="Asp/Glu/Uridylate_kinase"/>
</dbReference>
<evidence type="ECO:0000259" key="12">
    <source>
        <dbReference type="Pfam" id="PF00696"/>
    </source>
</evidence>
<dbReference type="FunFam" id="3.40.1160.10:FF:000001">
    <property type="entry name" value="Uridylate kinase"/>
    <property type="match status" value="1"/>
</dbReference>
<feature type="binding site" evidence="11">
    <location>
        <position position="55"/>
    </location>
    <ligand>
        <name>UMP</name>
        <dbReference type="ChEBI" id="CHEBI:57865"/>
    </ligand>
</feature>
<comment type="subcellular location">
    <subcellularLocation>
        <location evidence="1 11">Cytoplasm</location>
    </subcellularLocation>
</comment>
<dbReference type="GO" id="GO:0005737">
    <property type="term" value="C:cytoplasm"/>
    <property type="evidence" value="ECO:0007669"/>
    <property type="project" value="UniProtKB-SubCell"/>
</dbReference>
<evidence type="ECO:0000256" key="8">
    <source>
        <dbReference type="ARBA" id="ARBA00022840"/>
    </source>
</evidence>
<dbReference type="Gene3D" id="3.40.1160.10">
    <property type="entry name" value="Acetylglutamate kinase-like"/>
    <property type="match status" value="1"/>
</dbReference>